<feature type="compositionally biased region" description="Polar residues" evidence="1">
    <location>
        <begin position="42"/>
        <end position="57"/>
    </location>
</feature>
<dbReference type="EMBL" id="JAVRRD010000010">
    <property type="protein sequence ID" value="KAK5054497.1"/>
    <property type="molecule type" value="Genomic_DNA"/>
</dbReference>
<gene>
    <name evidence="2" type="ORF">LTR84_001388</name>
</gene>
<feature type="region of interest" description="Disordered" evidence="1">
    <location>
        <begin position="37"/>
        <end position="105"/>
    </location>
</feature>
<feature type="compositionally biased region" description="Polar residues" evidence="1">
    <location>
        <begin position="64"/>
        <end position="74"/>
    </location>
</feature>
<keyword evidence="3" id="KW-1185">Reference proteome</keyword>
<name>A0AAV9NC88_9EURO</name>
<feature type="region of interest" description="Disordered" evidence="1">
    <location>
        <begin position="133"/>
        <end position="155"/>
    </location>
</feature>
<proteinExistence type="predicted"/>
<dbReference type="GeneID" id="89969608"/>
<dbReference type="AlphaFoldDB" id="A0AAV9NC88"/>
<feature type="region of interest" description="Disordered" evidence="1">
    <location>
        <begin position="232"/>
        <end position="254"/>
    </location>
</feature>
<feature type="compositionally biased region" description="Polar residues" evidence="1">
    <location>
        <begin position="90"/>
        <end position="105"/>
    </location>
</feature>
<evidence type="ECO:0000256" key="1">
    <source>
        <dbReference type="SAM" id="MobiDB-lite"/>
    </source>
</evidence>
<evidence type="ECO:0000313" key="2">
    <source>
        <dbReference type="EMBL" id="KAK5054497.1"/>
    </source>
</evidence>
<accession>A0AAV9NC88</accession>
<feature type="region of interest" description="Disordered" evidence="1">
    <location>
        <begin position="292"/>
        <end position="324"/>
    </location>
</feature>
<evidence type="ECO:0000313" key="3">
    <source>
        <dbReference type="Proteomes" id="UP001358417"/>
    </source>
</evidence>
<protein>
    <submittedName>
        <fullName evidence="2">Uncharacterized protein</fullName>
    </submittedName>
</protein>
<feature type="compositionally biased region" description="Acidic residues" evidence="1">
    <location>
        <begin position="304"/>
        <end position="319"/>
    </location>
</feature>
<feature type="compositionally biased region" description="Basic and acidic residues" evidence="1">
    <location>
        <begin position="145"/>
        <end position="155"/>
    </location>
</feature>
<organism evidence="2 3">
    <name type="scientific">Exophiala bonariae</name>
    <dbReference type="NCBI Taxonomy" id="1690606"/>
    <lineage>
        <taxon>Eukaryota</taxon>
        <taxon>Fungi</taxon>
        <taxon>Dikarya</taxon>
        <taxon>Ascomycota</taxon>
        <taxon>Pezizomycotina</taxon>
        <taxon>Eurotiomycetes</taxon>
        <taxon>Chaetothyriomycetidae</taxon>
        <taxon>Chaetothyriales</taxon>
        <taxon>Herpotrichiellaceae</taxon>
        <taxon>Exophiala</taxon>
    </lineage>
</organism>
<sequence length="350" mass="38812">MSYIDLLFPREELEALGNKWTEPATKRRKLDLNAGLARGKPQRQQQPVRLNQNAQVTQRRHTHSAPSQQRSKTPVSAGGIKQTIKRSNSDARLTTLSKTPTVSAKSVVTPKSCLPSFIEPSLLKNYLQHLHPNDRSRYSIPNSPEPEHQPQRSESLKKTHIYHEYDDDSCSPASLITDHSSSADNVDSCPTPTPGIYEQLHEGPLGNPFGYLLHGLRLTEHEKDLMENLLNPGQVDMPPPAVPSGSSSMKRKAGETDMGFDLAHSSSLDQPLIHRNSTISNFGILHNGYNDSDVHSSGLSPGPQEEEEDQKDQQNDFDDQPVMSTRGFAISVNDFFDLDEASGFTELGDD</sequence>
<dbReference type="Proteomes" id="UP001358417">
    <property type="component" value="Unassembled WGS sequence"/>
</dbReference>
<comment type="caution">
    <text evidence="2">The sequence shown here is derived from an EMBL/GenBank/DDBJ whole genome shotgun (WGS) entry which is preliminary data.</text>
</comment>
<reference evidence="2 3" key="1">
    <citation type="submission" date="2023-08" db="EMBL/GenBank/DDBJ databases">
        <title>Black Yeasts Isolated from many extreme environments.</title>
        <authorList>
            <person name="Coleine C."/>
            <person name="Stajich J.E."/>
            <person name="Selbmann L."/>
        </authorList>
    </citation>
    <scope>NUCLEOTIDE SEQUENCE [LARGE SCALE GENOMIC DNA]</scope>
    <source>
        <strain evidence="2 3">CCFEE 5792</strain>
    </source>
</reference>
<dbReference type="RefSeq" id="XP_064707270.1">
    <property type="nucleotide sequence ID" value="XM_064845012.1"/>
</dbReference>